<feature type="transmembrane region" description="Helical" evidence="5">
    <location>
        <begin position="59"/>
        <end position="76"/>
    </location>
</feature>
<dbReference type="RefSeq" id="WP_347923208.1">
    <property type="nucleotide sequence ID" value="NZ_CP157199.1"/>
</dbReference>
<dbReference type="GO" id="GO:0016874">
    <property type="term" value="F:ligase activity"/>
    <property type="evidence" value="ECO:0007669"/>
    <property type="project" value="UniProtKB-KW"/>
</dbReference>
<evidence type="ECO:0000256" key="1">
    <source>
        <dbReference type="ARBA" id="ARBA00004141"/>
    </source>
</evidence>
<gene>
    <name evidence="7" type="ORF">ABGB03_14060</name>
</gene>
<feature type="transmembrane region" description="Helical" evidence="5">
    <location>
        <begin position="248"/>
        <end position="269"/>
    </location>
</feature>
<proteinExistence type="predicted"/>
<evidence type="ECO:0000256" key="5">
    <source>
        <dbReference type="SAM" id="Phobius"/>
    </source>
</evidence>
<feature type="transmembrane region" description="Helical" evidence="5">
    <location>
        <begin position="135"/>
        <end position="152"/>
    </location>
</feature>
<sequence>MINSNINKFTINKILKYFYLSSVLSTAILIGYAIIKIIKASELSTIIFHGFTGLYDQHPVYFSMYLSLSLFISASFDRDARSKKIFTPKFIYLFNSILLVGLILCASKAVLAFNFIAFSVFYLLKIRKTKTRIKYIITFVVTGFLIFNIPFIKDRFVEGISFSKEIALFKPTNDYIKKKVFTYDEKEAISDLELRYICGSIGLYHLIKDNKVYFGYGQGDTKNYLNYYYFSYNLGPNWFENRNVHNQYLHFLIMYGIFVLTFFLAYLFYSFRKAINNKNRLHLFFLLLTSFVFIFEVVLVRNKGIIFFYFFNSLFLFNYDTIEDSNIRN</sequence>
<evidence type="ECO:0000259" key="6">
    <source>
        <dbReference type="Pfam" id="PF04932"/>
    </source>
</evidence>
<name>A0AAU7BSI1_9FLAO</name>
<dbReference type="InterPro" id="IPR051533">
    <property type="entry name" value="WaaL-like"/>
</dbReference>
<keyword evidence="3 5" id="KW-1133">Transmembrane helix</keyword>
<feature type="domain" description="O-antigen ligase-related" evidence="6">
    <location>
        <begin position="97"/>
        <end position="264"/>
    </location>
</feature>
<comment type="subcellular location">
    <subcellularLocation>
        <location evidence="1">Membrane</location>
        <topology evidence="1">Multi-pass membrane protein</topology>
    </subcellularLocation>
</comment>
<keyword evidence="2 5" id="KW-0812">Transmembrane</keyword>
<evidence type="ECO:0000256" key="3">
    <source>
        <dbReference type="ARBA" id="ARBA00022989"/>
    </source>
</evidence>
<dbReference type="InterPro" id="IPR007016">
    <property type="entry name" value="O-antigen_ligase-rel_domated"/>
</dbReference>
<reference evidence="7" key="1">
    <citation type="submission" date="2024-05" db="EMBL/GenBank/DDBJ databases">
        <title>Pontimicrobium maritimus sp. nov., isolated form sea water.</title>
        <authorList>
            <person name="Muhammad N."/>
            <person name="Vuong T.Q."/>
            <person name="Han H.L."/>
            <person name="Kim S.-G."/>
        </authorList>
    </citation>
    <scope>NUCLEOTIDE SEQUENCE</scope>
    <source>
        <strain evidence="7">SW4</strain>
    </source>
</reference>
<dbReference type="EMBL" id="CP157199">
    <property type="protein sequence ID" value="XBG60982.1"/>
    <property type="molecule type" value="Genomic_DNA"/>
</dbReference>
<feature type="transmembrane region" description="Helical" evidence="5">
    <location>
        <begin position="305"/>
        <end position="322"/>
    </location>
</feature>
<dbReference type="Pfam" id="PF04932">
    <property type="entry name" value="Wzy_C"/>
    <property type="match status" value="1"/>
</dbReference>
<keyword evidence="7" id="KW-0436">Ligase</keyword>
<organism evidence="7">
    <name type="scientific">Pontimicrobium sp. SW4</name>
    <dbReference type="NCBI Taxonomy" id="3153519"/>
    <lineage>
        <taxon>Bacteria</taxon>
        <taxon>Pseudomonadati</taxon>
        <taxon>Bacteroidota</taxon>
        <taxon>Flavobacteriia</taxon>
        <taxon>Flavobacteriales</taxon>
        <taxon>Flavobacteriaceae</taxon>
        <taxon>Pontimicrobium</taxon>
    </lineage>
</organism>
<accession>A0AAU7BSI1</accession>
<dbReference type="PANTHER" id="PTHR37422">
    <property type="entry name" value="TEICHURONIC ACID BIOSYNTHESIS PROTEIN TUAE"/>
    <property type="match status" value="1"/>
</dbReference>
<feature type="transmembrane region" description="Helical" evidence="5">
    <location>
        <begin position="17"/>
        <end position="38"/>
    </location>
</feature>
<protein>
    <submittedName>
        <fullName evidence="7">O-antigen ligase family protein</fullName>
    </submittedName>
</protein>
<dbReference type="AlphaFoldDB" id="A0AAU7BSI1"/>
<evidence type="ECO:0000313" key="7">
    <source>
        <dbReference type="EMBL" id="XBG60982.1"/>
    </source>
</evidence>
<feature type="transmembrane region" description="Helical" evidence="5">
    <location>
        <begin position="281"/>
        <end position="299"/>
    </location>
</feature>
<dbReference type="GO" id="GO:0016020">
    <property type="term" value="C:membrane"/>
    <property type="evidence" value="ECO:0007669"/>
    <property type="project" value="UniProtKB-SubCell"/>
</dbReference>
<evidence type="ECO:0000256" key="2">
    <source>
        <dbReference type="ARBA" id="ARBA00022692"/>
    </source>
</evidence>
<feature type="transmembrane region" description="Helical" evidence="5">
    <location>
        <begin position="96"/>
        <end position="123"/>
    </location>
</feature>
<dbReference type="PANTHER" id="PTHR37422:SF13">
    <property type="entry name" value="LIPOPOLYSACCHARIDE BIOSYNTHESIS PROTEIN PA4999-RELATED"/>
    <property type="match status" value="1"/>
</dbReference>
<keyword evidence="4 5" id="KW-0472">Membrane</keyword>
<evidence type="ECO:0000256" key="4">
    <source>
        <dbReference type="ARBA" id="ARBA00023136"/>
    </source>
</evidence>